<keyword evidence="4" id="KW-1185">Reference proteome</keyword>
<gene>
    <name evidence="3" type="ORF">KHLLAP_LOCUS11360</name>
</gene>
<dbReference type="SUPFAM" id="SSF50985">
    <property type="entry name" value="RCC1/BLIP-II"/>
    <property type="match status" value="1"/>
</dbReference>
<dbReference type="EMBL" id="CAUWAG010000018">
    <property type="protein sequence ID" value="CAJ2510892.1"/>
    <property type="molecule type" value="Genomic_DNA"/>
</dbReference>
<accession>A0AAI8YKR5</accession>
<dbReference type="PANTHER" id="PTHR45622:SF70">
    <property type="entry name" value="SECRETION-REGULATING GUANINE NUCLEOTIDE EXCHANGE FACTOR"/>
    <property type="match status" value="1"/>
</dbReference>
<dbReference type="GO" id="GO:0005737">
    <property type="term" value="C:cytoplasm"/>
    <property type="evidence" value="ECO:0007669"/>
    <property type="project" value="TreeGrafter"/>
</dbReference>
<dbReference type="AlphaFoldDB" id="A0AAI8YKR5"/>
<name>A0AAI8YKR5_9PEZI</name>
<evidence type="ECO:0000313" key="3">
    <source>
        <dbReference type="EMBL" id="CAJ2510892.1"/>
    </source>
</evidence>
<protein>
    <submittedName>
        <fullName evidence="3">Uu.00g065170.m01.CDS01</fullName>
    </submittedName>
</protein>
<evidence type="ECO:0000256" key="2">
    <source>
        <dbReference type="PROSITE-ProRule" id="PRU00235"/>
    </source>
</evidence>
<reference evidence="3" key="1">
    <citation type="submission" date="2023-10" db="EMBL/GenBank/DDBJ databases">
        <authorList>
            <person name="Hackl T."/>
        </authorList>
    </citation>
    <scope>NUCLEOTIDE SEQUENCE</scope>
</reference>
<organism evidence="3 4">
    <name type="scientific">Anthostomella pinea</name>
    <dbReference type="NCBI Taxonomy" id="933095"/>
    <lineage>
        <taxon>Eukaryota</taxon>
        <taxon>Fungi</taxon>
        <taxon>Dikarya</taxon>
        <taxon>Ascomycota</taxon>
        <taxon>Pezizomycotina</taxon>
        <taxon>Sordariomycetes</taxon>
        <taxon>Xylariomycetidae</taxon>
        <taxon>Xylariales</taxon>
        <taxon>Xylariaceae</taxon>
        <taxon>Anthostomella</taxon>
    </lineage>
</organism>
<dbReference type="InterPro" id="IPR000408">
    <property type="entry name" value="Reg_chr_condens"/>
</dbReference>
<dbReference type="InterPro" id="IPR051709">
    <property type="entry name" value="Ub-ligase/GTPase-reg"/>
</dbReference>
<comment type="caution">
    <text evidence="3">The sequence shown here is derived from an EMBL/GenBank/DDBJ whole genome shotgun (WGS) entry which is preliminary data.</text>
</comment>
<evidence type="ECO:0000313" key="4">
    <source>
        <dbReference type="Proteomes" id="UP001295740"/>
    </source>
</evidence>
<feature type="repeat" description="RCC1" evidence="2">
    <location>
        <begin position="193"/>
        <end position="251"/>
    </location>
</feature>
<dbReference type="PANTHER" id="PTHR45622">
    <property type="entry name" value="UBIQUITIN-PROTEIN LIGASE E3A-RELATED"/>
    <property type="match status" value="1"/>
</dbReference>
<sequence length="366" mass="39251">MDESSCEAPERASTQHLSILWAGLNAHSQLQTDPTTDVRSFAHLSVATGQHDDLDILFAGWSSTVLRSREKVWSLGYQNLASTIEASPRSAFGDHDGLIGFLDDDGGLVLVVNAAQNPESSAMSLATKTTDSSPRLSHIALAVLEFENLVKFLAWYHDPSGEGNYPDKHHMLEGRPKQLLANTATFLLLMEDGEVYSWGDPRYHQSLGRATIEEDVSVPPADEPGLVDAIGGLKIAKIASGGCMSAALSEDSALYLWGASNAPGAEQRIKCLRETTSDDVALVELPGDDDSPLVVLDVALGGAHAAVAAEHSGRNLLYVVGDNKNGQPGRGSEEGFLENWMQVEGISGVHREVCGPRSTYAFIFKP</sequence>
<dbReference type="Proteomes" id="UP001295740">
    <property type="component" value="Unassembled WGS sequence"/>
</dbReference>
<keyword evidence="1" id="KW-0677">Repeat</keyword>
<proteinExistence type="predicted"/>
<evidence type="ECO:0000256" key="1">
    <source>
        <dbReference type="ARBA" id="ARBA00022737"/>
    </source>
</evidence>
<dbReference type="InterPro" id="IPR009091">
    <property type="entry name" value="RCC1/BLIP-II"/>
</dbReference>
<dbReference type="Gene3D" id="2.130.10.30">
    <property type="entry name" value="Regulator of chromosome condensation 1/beta-lactamase-inhibitor protein II"/>
    <property type="match status" value="1"/>
</dbReference>
<dbReference type="PROSITE" id="PS50012">
    <property type="entry name" value="RCC1_3"/>
    <property type="match status" value="1"/>
</dbReference>